<evidence type="ECO:0000313" key="7">
    <source>
        <dbReference type="EMBL" id="KAJ3999328.1"/>
    </source>
</evidence>
<gene>
    <name evidence="7" type="ORF">F5050DRAFT_1805165</name>
</gene>
<evidence type="ECO:0000256" key="5">
    <source>
        <dbReference type="SAM" id="MobiDB-lite"/>
    </source>
</evidence>
<evidence type="ECO:0000256" key="3">
    <source>
        <dbReference type="ARBA" id="ARBA00022989"/>
    </source>
</evidence>
<protein>
    <submittedName>
        <fullName evidence="7">Uncharacterized protein</fullName>
    </submittedName>
</protein>
<dbReference type="EMBL" id="MU790541">
    <property type="protein sequence ID" value="KAJ3999328.1"/>
    <property type="molecule type" value="Genomic_DNA"/>
</dbReference>
<reference evidence="7" key="1">
    <citation type="submission" date="2022-08" db="EMBL/GenBank/DDBJ databases">
        <authorList>
            <consortium name="DOE Joint Genome Institute"/>
            <person name="Min B."/>
            <person name="Riley R."/>
            <person name="Sierra-Patev S."/>
            <person name="Naranjo-Ortiz M."/>
            <person name="Looney B."/>
            <person name="Konkel Z."/>
            <person name="Slot J.C."/>
            <person name="Sakamoto Y."/>
            <person name="Steenwyk J.L."/>
            <person name="Rokas A."/>
            <person name="Carro J."/>
            <person name="Camarero S."/>
            <person name="Ferreira P."/>
            <person name="Molpeceres G."/>
            <person name="Ruiz-Duenas F.J."/>
            <person name="Serrano A."/>
            <person name="Henrissat B."/>
            <person name="Drula E."/>
            <person name="Hughes K.W."/>
            <person name="Mata J.L."/>
            <person name="Ishikawa N.K."/>
            <person name="Vargas-Isla R."/>
            <person name="Ushijima S."/>
            <person name="Smith C.A."/>
            <person name="Ahrendt S."/>
            <person name="Andreopoulos W."/>
            <person name="He G."/>
            <person name="Labutti K."/>
            <person name="Lipzen A."/>
            <person name="Ng V."/>
            <person name="Sandor L."/>
            <person name="Barry K."/>
            <person name="Martinez A.T."/>
            <person name="Xiao Y."/>
            <person name="Gibbons J.G."/>
            <person name="Terashima K."/>
            <person name="Hibbett D.S."/>
            <person name="Grigoriev I.V."/>
        </authorList>
    </citation>
    <scope>NUCLEOTIDE SEQUENCE</scope>
    <source>
        <strain evidence="7">TFB10827</strain>
    </source>
</reference>
<evidence type="ECO:0000256" key="4">
    <source>
        <dbReference type="ARBA" id="ARBA00023136"/>
    </source>
</evidence>
<dbReference type="Proteomes" id="UP001163828">
    <property type="component" value="Unassembled WGS sequence"/>
</dbReference>
<feature type="region of interest" description="Disordered" evidence="5">
    <location>
        <begin position="1"/>
        <end position="21"/>
    </location>
</feature>
<evidence type="ECO:0000313" key="8">
    <source>
        <dbReference type="Proteomes" id="UP001163828"/>
    </source>
</evidence>
<keyword evidence="4 6" id="KW-0472">Membrane</keyword>
<evidence type="ECO:0000256" key="2">
    <source>
        <dbReference type="ARBA" id="ARBA00022692"/>
    </source>
</evidence>
<proteinExistence type="predicted"/>
<sequence>MTSTLSSESSSSTSSTSSLVPTTTTSFISSTVSSISSTSVATTGTIATTGTEAVFSTITISATATATATNLNASGTSKSHLSSGTIAGVVIGGLLAGFIVGGCIVLFLLAVRRRLRQRRSAVGTQPEERLMHLERMRGETAPPLREGSAIQSLPPSRNIRVLNWLARTRNAGPPSVTQHTMSERSVHEDRRSATSVPLPDSNSQSHYSQPSLDPHRSNTQRSSSTVVRPTQSNSRTSFIAMDNGIDNGRLSRI</sequence>
<keyword evidence="8" id="KW-1185">Reference proteome</keyword>
<evidence type="ECO:0000256" key="1">
    <source>
        <dbReference type="ARBA" id="ARBA00004167"/>
    </source>
</evidence>
<feature type="region of interest" description="Disordered" evidence="5">
    <location>
        <begin position="170"/>
        <end position="253"/>
    </location>
</feature>
<keyword evidence="3 6" id="KW-1133">Transmembrane helix</keyword>
<comment type="subcellular location">
    <subcellularLocation>
        <location evidence="1">Membrane</location>
        <topology evidence="1">Single-pass membrane protein</topology>
    </subcellularLocation>
</comment>
<evidence type="ECO:0000256" key="6">
    <source>
        <dbReference type="SAM" id="Phobius"/>
    </source>
</evidence>
<accession>A0ABQ8QLT6</accession>
<organism evidence="7 8">
    <name type="scientific">Lentinula boryana</name>
    <dbReference type="NCBI Taxonomy" id="40481"/>
    <lineage>
        <taxon>Eukaryota</taxon>
        <taxon>Fungi</taxon>
        <taxon>Dikarya</taxon>
        <taxon>Basidiomycota</taxon>
        <taxon>Agaricomycotina</taxon>
        <taxon>Agaricomycetes</taxon>
        <taxon>Agaricomycetidae</taxon>
        <taxon>Agaricales</taxon>
        <taxon>Marasmiineae</taxon>
        <taxon>Omphalotaceae</taxon>
        <taxon>Lentinula</taxon>
    </lineage>
</organism>
<keyword evidence="2 6" id="KW-0812">Transmembrane</keyword>
<comment type="caution">
    <text evidence="7">The sequence shown here is derived from an EMBL/GenBank/DDBJ whole genome shotgun (WGS) entry which is preliminary data.</text>
</comment>
<dbReference type="PANTHER" id="PTHR15549">
    <property type="entry name" value="PAIRED IMMUNOGLOBULIN-LIKE TYPE 2 RECEPTOR"/>
    <property type="match status" value="1"/>
</dbReference>
<feature type="transmembrane region" description="Helical" evidence="6">
    <location>
        <begin position="86"/>
        <end position="111"/>
    </location>
</feature>
<feature type="compositionally biased region" description="Basic and acidic residues" evidence="5">
    <location>
        <begin position="181"/>
        <end position="192"/>
    </location>
</feature>
<name>A0ABQ8QLT6_9AGAR</name>
<feature type="compositionally biased region" description="Polar residues" evidence="5">
    <location>
        <begin position="200"/>
        <end position="237"/>
    </location>
</feature>
<dbReference type="InterPro" id="IPR051694">
    <property type="entry name" value="Immunoregulatory_rcpt-like"/>
</dbReference>